<dbReference type="AlphaFoldDB" id="A0AAE0GJW8"/>
<feature type="signal peptide" evidence="1">
    <location>
        <begin position="1"/>
        <end position="19"/>
    </location>
</feature>
<accession>A0AAE0GJW8</accession>
<keyword evidence="1" id="KW-0732">Signal</keyword>
<gene>
    <name evidence="2" type="ORF">CYMTET_12724</name>
</gene>
<evidence type="ECO:0000313" key="3">
    <source>
        <dbReference type="Proteomes" id="UP001190700"/>
    </source>
</evidence>
<evidence type="ECO:0000256" key="1">
    <source>
        <dbReference type="SAM" id="SignalP"/>
    </source>
</evidence>
<sequence length="280" mass="31711">MRSFAVVLWLCSVCILVDAKVKLFNSDSGLTPPVKKTPKVWLYTSVAADYDGARWLPHFIKHYSDLGIAKENFLLVLNHNPNATNLAHGETPLEDCIAVLDKAGIKYYLWLDQYSSEKLYKIRLTLLNTVDKNDWIVHADSDEFHDYGVKSVIKFLEKAEKEGLNEVKGVYVDRVSATGELNKVEASPSIFQQFPNKCQVIKTFTTGRDVKAMAYKGFWRTDRGNHQVLRPVKAYEVLKGAPYPGGQSRGVVDAEDLYHLSPYYRYAKVQAPLSAEIFLN</sequence>
<organism evidence="2 3">
    <name type="scientific">Cymbomonas tetramitiformis</name>
    <dbReference type="NCBI Taxonomy" id="36881"/>
    <lineage>
        <taxon>Eukaryota</taxon>
        <taxon>Viridiplantae</taxon>
        <taxon>Chlorophyta</taxon>
        <taxon>Pyramimonadophyceae</taxon>
        <taxon>Pyramimonadales</taxon>
        <taxon>Pyramimonadaceae</taxon>
        <taxon>Cymbomonas</taxon>
    </lineage>
</organism>
<dbReference type="EMBL" id="LGRX02004956">
    <property type="protein sequence ID" value="KAK3279390.1"/>
    <property type="molecule type" value="Genomic_DNA"/>
</dbReference>
<comment type="caution">
    <text evidence="2">The sequence shown here is derived from an EMBL/GenBank/DDBJ whole genome shotgun (WGS) entry which is preliminary data.</text>
</comment>
<feature type="chain" id="PRO_5042054625" description="Glycosyltransferase" evidence="1">
    <location>
        <begin position="20"/>
        <end position="280"/>
    </location>
</feature>
<reference evidence="2 3" key="1">
    <citation type="journal article" date="2015" name="Genome Biol. Evol.">
        <title>Comparative Genomics of a Bacterivorous Green Alga Reveals Evolutionary Causalities and Consequences of Phago-Mixotrophic Mode of Nutrition.</title>
        <authorList>
            <person name="Burns J.A."/>
            <person name="Paasch A."/>
            <person name="Narechania A."/>
            <person name="Kim E."/>
        </authorList>
    </citation>
    <scope>NUCLEOTIDE SEQUENCE [LARGE SCALE GENOMIC DNA]</scope>
    <source>
        <strain evidence="2 3">PLY_AMNH</strain>
    </source>
</reference>
<evidence type="ECO:0008006" key="4">
    <source>
        <dbReference type="Google" id="ProtNLM"/>
    </source>
</evidence>
<proteinExistence type="predicted"/>
<protein>
    <recommendedName>
        <fullName evidence="4">Glycosyltransferase</fullName>
    </recommendedName>
</protein>
<dbReference type="Proteomes" id="UP001190700">
    <property type="component" value="Unassembled WGS sequence"/>
</dbReference>
<name>A0AAE0GJW8_9CHLO</name>
<keyword evidence="3" id="KW-1185">Reference proteome</keyword>
<evidence type="ECO:0000313" key="2">
    <source>
        <dbReference type="EMBL" id="KAK3279390.1"/>
    </source>
</evidence>